<dbReference type="SUPFAM" id="SSF49373">
    <property type="entry name" value="Invasin/intimin cell-adhesion fragments"/>
    <property type="match status" value="1"/>
</dbReference>
<dbReference type="PANTHER" id="PTHR31490:SF88">
    <property type="entry name" value="BETA-XYLANASE"/>
    <property type="match status" value="1"/>
</dbReference>
<evidence type="ECO:0000256" key="9">
    <source>
        <dbReference type="ARBA" id="ARBA00023326"/>
    </source>
</evidence>
<keyword evidence="13" id="KW-1185">Reference proteome</keyword>
<keyword evidence="7" id="KW-0119">Carbohydrate metabolism</keyword>
<keyword evidence="8 12" id="KW-0326">Glycosidase</keyword>
<evidence type="ECO:0000259" key="11">
    <source>
        <dbReference type="PROSITE" id="PS51760"/>
    </source>
</evidence>
<evidence type="ECO:0000313" key="13">
    <source>
        <dbReference type="Proteomes" id="UP000199062"/>
    </source>
</evidence>
<dbReference type="SMART" id="SM00633">
    <property type="entry name" value="Glyco_10"/>
    <property type="match status" value="1"/>
</dbReference>
<protein>
    <recommendedName>
        <fullName evidence="3">endo-1,4-beta-xylanase</fullName>
        <ecNumber evidence="3">3.2.1.8</ecNumber>
    </recommendedName>
</protein>
<dbReference type="Gene3D" id="3.20.20.80">
    <property type="entry name" value="Glycosidases"/>
    <property type="match status" value="1"/>
</dbReference>
<dbReference type="InterPro" id="IPR008964">
    <property type="entry name" value="Invasin/intimin_cell_adhesion"/>
</dbReference>
<dbReference type="Pfam" id="PF18911">
    <property type="entry name" value="PKD_4"/>
    <property type="match status" value="2"/>
</dbReference>
<reference evidence="12 13" key="1">
    <citation type="submission" date="2016-10" db="EMBL/GenBank/DDBJ databases">
        <authorList>
            <person name="de Groot N.N."/>
        </authorList>
    </citation>
    <scope>NUCLEOTIDE SEQUENCE [LARGE SCALE GENOMIC DNA]</scope>
    <source>
        <strain evidence="12 13">CGMCC 1.10457</strain>
    </source>
</reference>
<dbReference type="EMBL" id="FOZK01000001">
    <property type="protein sequence ID" value="SFR91490.1"/>
    <property type="molecule type" value="Genomic_DNA"/>
</dbReference>
<accession>A0A1I6KKT2</accession>
<evidence type="ECO:0000256" key="7">
    <source>
        <dbReference type="ARBA" id="ARBA00023277"/>
    </source>
</evidence>
<dbReference type="PROSITE" id="PS50093">
    <property type="entry name" value="PKD"/>
    <property type="match status" value="2"/>
</dbReference>
<dbReference type="SUPFAM" id="SSF49299">
    <property type="entry name" value="PKD domain"/>
    <property type="match status" value="2"/>
</dbReference>
<feature type="domain" description="PKD" evidence="10">
    <location>
        <begin position="1083"/>
        <end position="1165"/>
    </location>
</feature>
<dbReference type="Gene3D" id="2.60.40.10">
    <property type="entry name" value="Immunoglobulins"/>
    <property type="match status" value="2"/>
</dbReference>
<evidence type="ECO:0000256" key="6">
    <source>
        <dbReference type="ARBA" id="ARBA00022801"/>
    </source>
</evidence>
<dbReference type="GO" id="GO:0031176">
    <property type="term" value="F:endo-1,4-beta-xylanase activity"/>
    <property type="evidence" value="ECO:0007669"/>
    <property type="project" value="UniProtKB-EC"/>
</dbReference>
<evidence type="ECO:0000256" key="1">
    <source>
        <dbReference type="ARBA" id="ARBA00000681"/>
    </source>
</evidence>
<gene>
    <name evidence="12" type="ORF">SAMN05216559_0928</name>
</gene>
<name>A0A1I6KKT2_9EURY</name>
<evidence type="ECO:0000256" key="4">
    <source>
        <dbReference type="ARBA" id="ARBA00022651"/>
    </source>
</evidence>
<evidence type="ECO:0000256" key="5">
    <source>
        <dbReference type="ARBA" id="ARBA00022729"/>
    </source>
</evidence>
<feature type="domain" description="PKD" evidence="10">
    <location>
        <begin position="996"/>
        <end position="1075"/>
    </location>
</feature>
<dbReference type="Proteomes" id="UP000199062">
    <property type="component" value="Unassembled WGS sequence"/>
</dbReference>
<dbReference type="InterPro" id="IPR013783">
    <property type="entry name" value="Ig-like_fold"/>
</dbReference>
<evidence type="ECO:0000256" key="2">
    <source>
        <dbReference type="ARBA" id="ARBA00007495"/>
    </source>
</evidence>
<keyword evidence="5" id="KW-0732">Signal</keyword>
<dbReference type="InterPro" id="IPR006311">
    <property type="entry name" value="TAT_signal"/>
</dbReference>
<comment type="similarity">
    <text evidence="2">Belongs to the glycosyl hydrolase 10 (cellulase F) family.</text>
</comment>
<dbReference type="InterPro" id="IPR044846">
    <property type="entry name" value="GH10"/>
</dbReference>
<dbReference type="InterPro" id="IPR035986">
    <property type="entry name" value="PKD_dom_sf"/>
</dbReference>
<dbReference type="Pfam" id="PF00331">
    <property type="entry name" value="Glyco_hydro_10"/>
    <property type="match status" value="1"/>
</dbReference>
<dbReference type="SUPFAM" id="SSF51445">
    <property type="entry name" value="(Trans)glycosidases"/>
    <property type="match status" value="1"/>
</dbReference>
<dbReference type="InterPro" id="IPR000601">
    <property type="entry name" value="PKD_dom"/>
</dbReference>
<dbReference type="STRING" id="767519.SAMN05216559_0928"/>
<sequence>MEREFDDVGSHRRTFLQSLAALGVLGGTGTVGTAVAQVEGADEYHNTLLSDLQENHELPQGEFVYGLTEQDVVDAFSFSGAGSGSMSTFEVSDSDVPITQGVRVEVNEEPSNNWDYSYQGYVTDRSFSAGDVLLGVAYVRSDTDGAETQAGFKYRYQDSEGSTSYSSTFVQDGASIQPDGEWSRYYFPVEIGEKPDGSDYEPYLEFWAGYAQQTLEFGGISLIDYSGTDVSVGDLPSGASDGGPNPLLDYEGRAEDAQWRQDARDRIEEIRKTDLDVEVVDGDGNAVPGATVDLAMQEHAFDFGSAVSAEHINGDSEDDEIYRETFLENFNKAVIENGLKYPAFLGEWGDSKEGAKQALDWLNQRNVPTRGHYLVWEEYSTEGGGGMGIEDPDSLTDAEVQQQMLDRITDHATDIGDEVTEWDMHNHPIWQPNIRDRLGWDAVLEWWEAGNEATDAELYTNEMGNVAGDFFRQQHYDLVERLLEDGAPVDGVGFMGHVQFPNGNVTPPKELVETYDQFAELGLPILIAEFDIQIASRDNEDQVAWQADFLRDFLYASFSHEAVEGVMSWGFWAEDHWRPTGAYYDSDWTIRPHGQQFVDLVFDEWWTEERGETGDDGVYTTRGFKGEYEVVASDGTRTGSATATVDESGTVTVQITPASIAEVDVSVDANTLWGDETATLDVTVRNEGGAELPLPADNVTYETDNPDAVMVDESGTVSVVGTGAATVTATVSAYGDTAAASARFAAYGEPTVDDQATDLSKTASVDGVEVTNYEVRHGDDARFRLVDPSQSGSITYEVDGGLSAFRTDVYVNYGEFDGDGDVYDGLTFEVSADGESFETVDVEPTTVEASAESNDYFDHRRYLVTSGLPGDASSLRVTISEAQNNWAVNVGSVEIWGDTADLDGVDATGPTVLVDGVQDGDTYEAPHPASVAIADDESDVTDETVTLNGEAFSDGQLTARGRNLLSANATSEGGVTTDLELDFEVVDEEVGEEDDLNARLVPSATEGVVGDRFTFDVRDTTGSGHWIDTIEWEFGDGTEATGWWNEHRFDSPGAYTVSLHVTDNEGTTTTDQVVVWVADLQSELAVARPSTTDADVGERVEFRVEDTSGQGRWIDTLEWDLGDGSTESGWFAATEYESSGTYTVELTATDNLGYSTTNEVEITVS</sequence>
<dbReference type="PROSITE" id="PS51318">
    <property type="entry name" value="TAT"/>
    <property type="match status" value="1"/>
</dbReference>
<dbReference type="Gene3D" id="2.60.40.1080">
    <property type="match status" value="1"/>
</dbReference>
<dbReference type="InterPro" id="IPR022409">
    <property type="entry name" value="PKD/Chitinase_dom"/>
</dbReference>
<keyword evidence="9" id="KW-0624">Polysaccharide degradation</keyword>
<evidence type="ECO:0000313" key="12">
    <source>
        <dbReference type="EMBL" id="SFR91490.1"/>
    </source>
</evidence>
<keyword evidence="6 12" id="KW-0378">Hydrolase</keyword>
<dbReference type="InterPro" id="IPR003343">
    <property type="entry name" value="Big_2"/>
</dbReference>
<evidence type="ECO:0000256" key="8">
    <source>
        <dbReference type="ARBA" id="ARBA00023295"/>
    </source>
</evidence>
<dbReference type="CDD" id="cd00146">
    <property type="entry name" value="PKD"/>
    <property type="match status" value="2"/>
</dbReference>
<dbReference type="Pfam" id="PF02368">
    <property type="entry name" value="Big_2"/>
    <property type="match status" value="1"/>
</dbReference>
<organism evidence="12 13">
    <name type="scientific">Halomicrobium zhouii</name>
    <dbReference type="NCBI Taxonomy" id="767519"/>
    <lineage>
        <taxon>Archaea</taxon>
        <taxon>Methanobacteriati</taxon>
        <taxon>Methanobacteriota</taxon>
        <taxon>Stenosarchaea group</taxon>
        <taxon>Halobacteria</taxon>
        <taxon>Halobacteriales</taxon>
        <taxon>Haloarculaceae</taxon>
        <taxon>Halomicrobium</taxon>
    </lineage>
</organism>
<comment type="catalytic activity">
    <reaction evidence="1">
        <text>Endohydrolysis of (1-&gt;4)-beta-D-xylosidic linkages in xylans.</text>
        <dbReference type="EC" id="3.2.1.8"/>
    </reaction>
</comment>
<dbReference type="SMART" id="SM00089">
    <property type="entry name" value="PKD"/>
    <property type="match status" value="2"/>
</dbReference>
<dbReference type="PROSITE" id="PS51760">
    <property type="entry name" value="GH10_2"/>
    <property type="match status" value="1"/>
</dbReference>
<dbReference type="PANTHER" id="PTHR31490">
    <property type="entry name" value="GLYCOSYL HYDROLASE"/>
    <property type="match status" value="1"/>
</dbReference>
<feature type="domain" description="GH10" evidence="11">
    <location>
        <begin position="306"/>
        <end position="600"/>
    </location>
</feature>
<proteinExistence type="inferred from homology"/>
<dbReference type="AlphaFoldDB" id="A0A1I6KKT2"/>
<dbReference type="EC" id="3.2.1.8" evidence="3"/>
<dbReference type="InterPro" id="IPR017853">
    <property type="entry name" value="GH"/>
</dbReference>
<keyword evidence="4 12" id="KW-0858">Xylan degradation</keyword>
<evidence type="ECO:0000259" key="10">
    <source>
        <dbReference type="PROSITE" id="PS50093"/>
    </source>
</evidence>
<evidence type="ECO:0000256" key="3">
    <source>
        <dbReference type="ARBA" id="ARBA00012590"/>
    </source>
</evidence>
<dbReference type="InterPro" id="IPR001000">
    <property type="entry name" value="GH10_dom"/>
</dbReference>
<dbReference type="GO" id="GO:0045493">
    <property type="term" value="P:xylan catabolic process"/>
    <property type="evidence" value="ECO:0007669"/>
    <property type="project" value="UniProtKB-KW"/>
</dbReference>